<organism evidence="1">
    <name type="scientific">Salmonella enterica</name>
    <name type="common">Salmonella choleraesuis</name>
    <dbReference type="NCBI Taxonomy" id="28901"/>
    <lineage>
        <taxon>Bacteria</taxon>
        <taxon>Pseudomonadati</taxon>
        <taxon>Pseudomonadota</taxon>
        <taxon>Gammaproteobacteria</taxon>
        <taxon>Enterobacterales</taxon>
        <taxon>Enterobacteriaceae</taxon>
        <taxon>Salmonella</taxon>
    </lineage>
</organism>
<proteinExistence type="predicted"/>
<reference evidence="1" key="2">
    <citation type="submission" date="2020-02" db="EMBL/GenBank/DDBJ databases">
        <authorList>
            <consortium name="NCBI Pathogen Detection Project"/>
        </authorList>
    </citation>
    <scope>NUCLEOTIDE SEQUENCE</scope>
    <source>
        <strain evidence="1">MA.JE_S09-001881</strain>
    </source>
</reference>
<dbReference type="AlphaFoldDB" id="A0A750P390"/>
<comment type="caution">
    <text evidence="1">The sequence shown here is derived from an EMBL/GenBank/DDBJ whole genome shotgun (WGS) entry which is preliminary data.</text>
</comment>
<name>A0A750P390_SALER</name>
<dbReference type="SUPFAM" id="SSF55166">
    <property type="entry name" value="Hedgehog/DD-peptidase"/>
    <property type="match status" value="1"/>
</dbReference>
<reference evidence="1" key="1">
    <citation type="journal article" date="2018" name="Genome Biol.">
        <title>SKESA: strategic k-mer extension for scrupulous assemblies.</title>
        <authorList>
            <person name="Souvorov A."/>
            <person name="Agarwala R."/>
            <person name="Lipman D.J."/>
        </authorList>
    </citation>
    <scope>NUCLEOTIDE SEQUENCE</scope>
    <source>
        <strain evidence="1">MA.JE_S09-001881</strain>
    </source>
</reference>
<protein>
    <submittedName>
        <fullName evidence="1">M15 family metallopeptidase</fullName>
    </submittedName>
</protein>
<dbReference type="InterPro" id="IPR009045">
    <property type="entry name" value="Zn_M74/Hedgehog-like"/>
</dbReference>
<evidence type="ECO:0000313" key="1">
    <source>
        <dbReference type="EMBL" id="HAF6369361.1"/>
    </source>
</evidence>
<sequence length="79" mass="8758">MTFQFNKCSEKSLAGVTLSLSPVDFCVTEGLRTKVRQIELVAAGKSQTMKSRHLTGHAIDVYAYPPGCPGGSRDWKYYE</sequence>
<dbReference type="Gene3D" id="3.30.1380.10">
    <property type="match status" value="1"/>
</dbReference>
<gene>
    <name evidence="1" type="ORF">G8N11_002235</name>
</gene>
<dbReference type="EMBL" id="DAAVPB010000008">
    <property type="protein sequence ID" value="HAF6369361.1"/>
    <property type="molecule type" value="Genomic_DNA"/>
</dbReference>
<accession>A0A750P390</accession>